<organism evidence="1 2">
    <name type="scientific">Pelomicrobium methylotrophicum</name>
    <dbReference type="NCBI Taxonomy" id="2602750"/>
    <lineage>
        <taxon>Bacteria</taxon>
        <taxon>Pseudomonadati</taxon>
        <taxon>Pseudomonadota</taxon>
        <taxon>Hydrogenophilia</taxon>
        <taxon>Hydrogenophilia incertae sedis</taxon>
        <taxon>Pelomicrobium</taxon>
    </lineage>
</organism>
<protein>
    <submittedName>
        <fullName evidence="1">Uncharacterized protein</fullName>
    </submittedName>
</protein>
<evidence type="ECO:0000313" key="2">
    <source>
        <dbReference type="Proteomes" id="UP000321201"/>
    </source>
</evidence>
<sequence length="86" mass="9142">MATSVSRAAKNAISDALRAARTLAKARLEGLEGACRFWGPRDPPPLGDPSAPWLCLPLKPPPGFHHADIVFPGAPLGNRFFIVNLG</sequence>
<dbReference type="EMBL" id="VPFL01000005">
    <property type="protein sequence ID" value="TXF12542.1"/>
    <property type="molecule type" value="Genomic_DNA"/>
</dbReference>
<gene>
    <name evidence="1" type="ORF">FR698_04705</name>
</gene>
<keyword evidence="2" id="KW-1185">Reference proteome</keyword>
<reference evidence="1 2" key="1">
    <citation type="submission" date="2019-08" db="EMBL/GenBank/DDBJ databases">
        <title>Pelomicrobium methylotrophicum gen. nov., sp. nov. a moderately thermophilic, facultatively anaerobic, lithoautotrophic and methylotrophic bacterium isolated from a terrestrial mud volcano.</title>
        <authorList>
            <person name="Slobodkina G.B."/>
            <person name="Merkel A.Y."/>
            <person name="Slobodkin A.I."/>
        </authorList>
    </citation>
    <scope>NUCLEOTIDE SEQUENCE [LARGE SCALE GENOMIC DNA]</scope>
    <source>
        <strain evidence="1 2">SM250</strain>
    </source>
</reference>
<name>A0A5C7EJ99_9PROT</name>
<comment type="caution">
    <text evidence="1">The sequence shown here is derived from an EMBL/GenBank/DDBJ whole genome shotgun (WGS) entry which is preliminary data.</text>
</comment>
<dbReference type="RefSeq" id="WP_147799034.1">
    <property type="nucleotide sequence ID" value="NZ_VPFL01000005.1"/>
</dbReference>
<dbReference type="InParanoid" id="A0A5C7EJ99"/>
<proteinExistence type="predicted"/>
<accession>A0A5C7EJ99</accession>
<evidence type="ECO:0000313" key="1">
    <source>
        <dbReference type="EMBL" id="TXF12542.1"/>
    </source>
</evidence>
<dbReference type="AlphaFoldDB" id="A0A5C7EJ99"/>
<dbReference type="Proteomes" id="UP000321201">
    <property type="component" value="Unassembled WGS sequence"/>
</dbReference>